<evidence type="ECO:0000256" key="1">
    <source>
        <dbReference type="SAM" id="MobiDB-lite"/>
    </source>
</evidence>
<protein>
    <submittedName>
        <fullName evidence="3">Uncharacterized protein</fullName>
    </submittedName>
</protein>
<proteinExistence type="predicted"/>
<organism evidence="2 3">
    <name type="scientific">Ditylenchus dipsaci</name>
    <dbReference type="NCBI Taxonomy" id="166011"/>
    <lineage>
        <taxon>Eukaryota</taxon>
        <taxon>Metazoa</taxon>
        <taxon>Ecdysozoa</taxon>
        <taxon>Nematoda</taxon>
        <taxon>Chromadorea</taxon>
        <taxon>Rhabditida</taxon>
        <taxon>Tylenchina</taxon>
        <taxon>Tylenchomorpha</taxon>
        <taxon>Sphaerularioidea</taxon>
        <taxon>Anguinidae</taxon>
        <taxon>Anguininae</taxon>
        <taxon>Ditylenchus</taxon>
    </lineage>
</organism>
<dbReference type="AlphaFoldDB" id="A0A915DGF2"/>
<dbReference type="Proteomes" id="UP000887574">
    <property type="component" value="Unplaced"/>
</dbReference>
<reference evidence="3" key="1">
    <citation type="submission" date="2022-11" db="UniProtKB">
        <authorList>
            <consortium name="WormBaseParasite"/>
        </authorList>
    </citation>
    <scope>IDENTIFICATION</scope>
</reference>
<accession>A0A915DGF2</accession>
<sequence length="72" mass="7810">MMQPTANGPGSAARIYPNINSAAMAVSGGRYSPTAGYRTRLPTGGSIFSPFDDRSFSKPEPHKPPWGWPKWT</sequence>
<name>A0A915DGF2_9BILA</name>
<dbReference type="WBParaSite" id="jg18990">
    <property type="protein sequence ID" value="jg18990"/>
    <property type="gene ID" value="jg18990"/>
</dbReference>
<evidence type="ECO:0000313" key="3">
    <source>
        <dbReference type="WBParaSite" id="jg18990"/>
    </source>
</evidence>
<keyword evidence="2" id="KW-1185">Reference proteome</keyword>
<feature type="compositionally biased region" description="Basic and acidic residues" evidence="1">
    <location>
        <begin position="51"/>
        <end position="63"/>
    </location>
</feature>
<feature type="region of interest" description="Disordered" evidence="1">
    <location>
        <begin position="42"/>
        <end position="72"/>
    </location>
</feature>
<evidence type="ECO:0000313" key="2">
    <source>
        <dbReference type="Proteomes" id="UP000887574"/>
    </source>
</evidence>